<organism evidence="2">
    <name type="scientific">Leptocylindrus danicus</name>
    <dbReference type="NCBI Taxonomy" id="163516"/>
    <lineage>
        <taxon>Eukaryota</taxon>
        <taxon>Sar</taxon>
        <taxon>Stramenopiles</taxon>
        <taxon>Ochrophyta</taxon>
        <taxon>Bacillariophyta</taxon>
        <taxon>Coscinodiscophyceae</taxon>
        <taxon>Chaetocerotophycidae</taxon>
        <taxon>Leptocylindrales</taxon>
        <taxon>Leptocylindraceae</taxon>
        <taxon>Leptocylindrus</taxon>
    </lineage>
</organism>
<evidence type="ECO:0000313" key="2">
    <source>
        <dbReference type="EMBL" id="CAD9583122.1"/>
    </source>
</evidence>
<name>A0A7S2KPQ9_9STRA</name>
<dbReference type="AlphaFoldDB" id="A0A7S2KPQ9"/>
<feature type="region of interest" description="Disordered" evidence="1">
    <location>
        <begin position="53"/>
        <end position="78"/>
    </location>
</feature>
<reference evidence="2" key="1">
    <citation type="submission" date="2021-01" db="EMBL/GenBank/DDBJ databases">
        <authorList>
            <person name="Corre E."/>
            <person name="Pelletier E."/>
            <person name="Niang G."/>
            <person name="Scheremetjew M."/>
            <person name="Finn R."/>
            <person name="Kale V."/>
            <person name="Holt S."/>
            <person name="Cochrane G."/>
            <person name="Meng A."/>
            <person name="Brown T."/>
            <person name="Cohen L."/>
        </authorList>
    </citation>
    <scope>NUCLEOTIDE SEQUENCE</scope>
    <source>
        <strain evidence="2">B650</strain>
    </source>
</reference>
<evidence type="ECO:0000256" key="1">
    <source>
        <dbReference type="SAM" id="MobiDB-lite"/>
    </source>
</evidence>
<protein>
    <submittedName>
        <fullName evidence="2">Uncharacterized protein</fullName>
    </submittedName>
</protein>
<accession>A0A7S2KPQ9</accession>
<proteinExistence type="predicted"/>
<gene>
    <name evidence="2" type="ORF">LDAN0321_LOCUS10888</name>
</gene>
<dbReference type="EMBL" id="HBGY01016834">
    <property type="protein sequence ID" value="CAD9583122.1"/>
    <property type="molecule type" value="Transcribed_RNA"/>
</dbReference>
<sequence>MKSPRRSSFNFDSSDKNQIEEFLKSEFAKFLISIDEIVKDEVSRRINTESNHKRENNNLADDASITSDNDSASWSDDDDSMEMELNALAAHEADLRDELTDPAIAPAVFMMRAGLCEKQMCKQLEQARASQDEKLWYPELITFFRTLLRLLFVERTPQIIDNGRLALRALPLFALSTLFPFFQQ</sequence>